<dbReference type="RefSeq" id="XP_052949652.1">
    <property type="nucleotide sequence ID" value="XM_053091006.1"/>
</dbReference>
<feature type="compositionally biased region" description="Polar residues" evidence="1">
    <location>
        <begin position="361"/>
        <end position="376"/>
    </location>
</feature>
<name>A0AA38HG00_9TREE</name>
<feature type="region of interest" description="Disordered" evidence="1">
    <location>
        <begin position="218"/>
        <end position="237"/>
    </location>
</feature>
<proteinExistence type="predicted"/>
<feature type="compositionally biased region" description="Basic residues" evidence="1">
    <location>
        <begin position="320"/>
        <end position="333"/>
    </location>
</feature>
<dbReference type="AlphaFoldDB" id="A0AA38HG00"/>
<reference evidence="2" key="1">
    <citation type="journal article" date="2022" name="G3 (Bethesda)">
        <title>High quality genome of the basidiomycete yeast Dioszegia hungarica PDD-24b-2 isolated from cloud water.</title>
        <authorList>
            <person name="Jarrige D."/>
            <person name="Haridas S."/>
            <person name="Bleykasten-Grosshans C."/>
            <person name="Joly M."/>
            <person name="Nadalig T."/>
            <person name="Sancelme M."/>
            <person name="Vuilleumier S."/>
            <person name="Grigoriev I.V."/>
            <person name="Amato P."/>
            <person name="Bringel F."/>
        </authorList>
    </citation>
    <scope>NUCLEOTIDE SEQUENCE</scope>
    <source>
        <strain evidence="2">PDD-24b-2</strain>
    </source>
</reference>
<feature type="compositionally biased region" description="Basic and acidic residues" evidence="1">
    <location>
        <begin position="82"/>
        <end position="94"/>
    </location>
</feature>
<sequence length="398" mass="43378">MPDLPLVDDATHLDEPSAQFAALVVSVTGGETDAASVLKTAVAPEECGAGVSASTVSTATLAFWPGAPDHTVSLEGSGLDTSEERMDLGDEPMKDQTSSAQAAVKTDPDSNRPSNGMAVPRKMRVAYSEEDEASLQAMMRRNLAQARGERNEEIEMGRRSNRSAQVIPTLSISEQNNQNRHTKEWQDFIDSLLPWPSLPAAEPGDFQCWVAEDTSVVTGASPAEPGEHVHGDGQRSLSAREAYPFTEEHDPSQRHGHTAHQRQDAMRSIIRPVPQRPRSNISNTARSQHANQYRVSKDSSSIVRASRSRPADTMFEGHGRTMRRHRSTQRTRPPRSSFMMADRKALEEATNSPSDKHEVTANRQAETMASLSQQVGSRGDCAVISDNEGGAEDIVMGE</sequence>
<organism evidence="2 3">
    <name type="scientific">Dioszegia hungarica</name>
    <dbReference type="NCBI Taxonomy" id="4972"/>
    <lineage>
        <taxon>Eukaryota</taxon>
        <taxon>Fungi</taxon>
        <taxon>Dikarya</taxon>
        <taxon>Basidiomycota</taxon>
        <taxon>Agaricomycotina</taxon>
        <taxon>Tremellomycetes</taxon>
        <taxon>Tremellales</taxon>
        <taxon>Bulleribasidiaceae</taxon>
        <taxon>Dioszegia</taxon>
    </lineage>
</organism>
<evidence type="ECO:0000313" key="3">
    <source>
        <dbReference type="Proteomes" id="UP001164286"/>
    </source>
</evidence>
<protein>
    <submittedName>
        <fullName evidence="2">Uncharacterized protein</fullName>
    </submittedName>
</protein>
<keyword evidence="3" id="KW-1185">Reference proteome</keyword>
<comment type="caution">
    <text evidence="2">The sequence shown here is derived from an EMBL/GenBank/DDBJ whole genome shotgun (WGS) entry which is preliminary data.</text>
</comment>
<dbReference type="EMBL" id="JAKWFO010000001">
    <property type="protein sequence ID" value="KAI9639875.1"/>
    <property type="molecule type" value="Genomic_DNA"/>
</dbReference>
<feature type="region of interest" description="Disordered" evidence="1">
    <location>
        <begin position="246"/>
        <end position="380"/>
    </location>
</feature>
<evidence type="ECO:0000313" key="2">
    <source>
        <dbReference type="EMBL" id="KAI9639875.1"/>
    </source>
</evidence>
<accession>A0AA38HG00</accession>
<feature type="region of interest" description="Disordered" evidence="1">
    <location>
        <begin position="72"/>
        <end position="121"/>
    </location>
</feature>
<gene>
    <name evidence="2" type="ORF">MKK02DRAFT_40204</name>
</gene>
<dbReference type="Proteomes" id="UP001164286">
    <property type="component" value="Unassembled WGS sequence"/>
</dbReference>
<feature type="compositionally biased region" description="Polar residues" evidence="1">
    <location>
        <begin position="277"/>
        <end position="303"/>
    </location>
</feature>
<evidence type="ECO:0000256" key="1">
    <source>
        <dbReference type="SAM" id="MobiDB-lite"/>
    </source>
</evidence>
<dbReference type="GeneID" id="77730211"/>